<protein>
    <submittedName>
        <fullName evidence="2">Uncharacterized protein</fullName>
    </submittedName>
</protein>
<accession>A0A1Y2AZ41</accession>
<comment type="caution">
    <text evidence="2">The sequence shown here is derived from an EMBL/GenBank/DDBJ whole genome shotgun (WGS) entry which is preliminary data.</text>
</comment>
<evidence type="ECO:0000313" key="2">
    <source>
        <dbReference type="EMBL" id="ORY27734.1"/>
    </source>
</evidence>
<dbReference type="AlphaFoldDB" id="A0A1Y2AZ41"/>
<gene>
    <name evidence="2" type="ORF">BCR39DRAFT_217417</name>
</gene>
<feature type="compositionally biased region" description="Polar residues" evidence="1">
    <location>
        <begin position="106"/>
        <end position="116"/>
    </location>
</feature>
<name>A0A1Y2AZ41_9TREE</name>
<proteinExistence type="predicted"/>
<keyword evidence="3" id="KW-1185">Reference proteome</keyword>
<dbReference type="EMBL" id="MCFC01000036">
    <property type="protein sequence ID" value="ORY27734.1"/>
    <property type="molecule type" value="Genomic_DNA"/>
</dbReference>
<dbReference type="InParanoid" id="A0A1Y2AZ41"/>
<feature type="region of interest" description="Disordered" evidence="1">
    <location>
        <begin position="76"/>
        <end position="144"/>
    </location>
</feature>
<reference evidence="2 3" key="1">
    <citation type="submission" date="2016-07" db="EMBL/GenBank/DDBJ databases">
        <title>Pervasive Adenine N6-methylation of Active Genes in Fungi.</title>
        <authorList>
            <consortium name="DOE Joint Genome Institute"/>
            <person name="Mondo S.J."/>
            <person name="Dannebaum R.O."/>
            <person name="Kuo R.C."/>
            <person name="Labutti K."/>
            <person name="Haridas S."/>
            <person name="Kuo A."/>
            <person name="Salamov A."/>
            <person name="Ahrendt S.R."/>
            <person name="Lipzen A."/>
            <person name="Sullivan W."/>
            <person name="Andreopoulos W.B."/>
            <person name="Clum A."/>
            <person name="Lindquist E."/>
            <person name="Daum C."/>
            <person name="Ramamoorthy G.K."/>
            <person name="Gryganskyi A."/>
            <person name="Culley D."/>
            <person name="Magnuson J.K."/>
            <person name="James T.Y."/>
            <person name="O'Malley M.A."/>
            <person name="Stajich J.E."/>
            <person name="Spatafora J.W."/>
            <person name="Visel A."/>
            <person name="Grigoriev I.V."/>
        </authorList>
    </citation>
    <scope>NUCLEOTIDE SEQUENCE [LARGE SCALE GENOMIC DNA]</scope>
    <source>
        <strain evidence="2 3">68-887.2</strain>
    </source>
</reference>
<dbReference type="Proteomes" id="UP000193986">
    <property type="component" value="Unassembled WGS sequence"/>
</dbReference>
<feature type="compositionally biased region" description="Basic and acidic residues" evidence="1">
    <location>
        <begin position="117"/>
        <end position="131"/>
    </location>
</feature>
<evidence type="ECO:0000313" key="3">
    <source>
        <dbReference type="Proteomes" id="UP000193986"/>
    </source>
</evidence>
<sequence>MEEHYIWIWICHRQEDEREERGKEGRGPLMSLLERTTFMPSTRLVLELFDHSQTSFNRLALTSLFTMYPSYHIPLRSQSRSSQPRPTPSELQAPRPRAAVAFPCDSAQNQRTMSDYHTTRDRHGTHRREEAYQQQQQRQPITTDVPSRLNEERRYRHALPIPKPHDGLQDTKARSRTSVYPLDVPSSERHHHRSTGATPTRDVIKDIIRDVERGGTRSERNRAREESKFEKQCKAFVDDIEEDITCSVCMDIMWVELQVGHLAHAALGSDRTSSFHVVMQCVAHVSPLGYAVDMRTTSRSTALNVDKRCLVKRR</sequence>
<organism evidence="2 3">
    <name type="scientific">Naematelia encephala</name>
    <dbReference type="NCBI Taxonomy" id="71784"/>
    <lineage>
        <taxon>Eukaryota</taxon>
        <taxon>Fungi</taxon>
        <taxon>Dikarya</taxon>
        <taxon>Basidiomycota</taxon>
        <taxon>Agaricomycotina</taxon>
        <taxon>Tremellomycetes</taxon>
        <taxon>Tremellales</taxon>
        <taxon>Naemateliaceae</taxon>
        <taxon>Naematelia</taxon>
    </lineage>
</organism>
<evidence type="ECO:0000256" key="1">
    <source>
        <dbReference type="SAM" id="MobiDB-lite"/>
    </source>
</evidence>